<dbReference type="InterPro" id="IPR050266">
    <property type="entry name" value="AB_hydrolase_sf"/>
</dbReference>
<sequence>MPTIAVHPQFSMRIEEQGQGPAVVLLHGFCGSSRYWAELAPLLAGSCRVITPDLRGHGSSDAPVGPYTIEQMADDVLHLADTLGLDQFVLLGHSLGGYITLSFAQRHAHRLKGFGLIHSTGKPDTEEGKQKRLATVEALQRHGIVPVVDDLVPKLFAEDSGPGEALDKAKEIGYSTPPQGAIGAVLAMRERPDRTAVLQAATLPVLLVAGEKDRIVAPENVFTAAGDHIEHVTLEGVGHMGMMEAPQKLAAAIRSFMDTAYA</sequence>
<protein>
    <submittedName>
        <fullName evidence="4">Alpha/beta hydrolase</fullName>
    </submittedName>
</protein>
<evidence type="ECO:0000313" key="3">
    <source>
        <dbReference type="EMBL" id="MCY9609930.1"/>
    </source>
</evidence>
<dbReference type="AlphaFoldDB" id="A0AAP9DWZ8"/>
<dbReference type="PRINTS" id="PR00111">
    <property type="entry name" value="ABHYDROLASE"/>
</dbReference>
<organism evidence="4 5">
    <name type="scientific">Paenibacillus thiaminolyticus</name>
    <name type="common">Bacillus thiaminolyticus</name>
    <dbReference type="NCBI Taxonomy" id="49283"/>
    <lineage>
        <taxon>Bacteria</taxon>
        <taxon>Bacillati</taxon>
        <taxon>Bacillota</taxon>
        <taxon>Bacilli</taxon>
        <taxon>Bacillales</taxon>
        <taxon>Paenibacillaceae</taxon>
        <taxon>Paenibacillus</taxon>
    </lineage>
</organism>
<gene>
    <name evidence="4" type="ORF">FLT43_22680</name>
    <name evidence="3" type="ORF">M5W83_22500</name>
</gene>
<evidence type="ECO:0000313" key="4">
    <source>
        <dbReference type="EMBL" id="QDM45970.1"/>
    </source>
</evidence>
<keyword evidence="1 4" id="KW-0378">Hydrolase</keyword>
<dbReference type="RefSeq" id="WP_087440704.1">
    <property type="nucleotide sequence ID" value="NZ_CABMNB010000008.1"/>
</dbReference>
<dbReference type="Pfam" id="PF00561">
    <property type="entry name" value="Abhydrolase_1"/>
    <property type="match status" value="1"/>
</dbReference>
<dbReference type="EMBL" id="CP041405">
    <property type="protein sequence ID" value="QDM45970.1"/>
    <property type="molecule type" value="Genomic_DNA"/>
</dbReference>
<dbReference type="Gene3D" id="3.40.50.1820">
    <property type="entry name" value="alpha/beta hydrolase"/>
    <property type="match status" value="1"/>
</dbReference>
<dbReference type="InterPro" id="IPR000639">
    <property type="entry name" value="Epox_hydrolase-like"/>
</dbReference>
<evidence type="ECO:0000313" key="6">
    <source>
        <dbReference type="Proteomes" id="UP001209276"/>
    </source>
</evidence>
<dbReference type="GO" id="GO:0016020">
    <property type="term" value="C:membrane"/>
    <property type="evidence" value="ECO:0007669"/>
    <property type="project" value="TreeGrafter"/>
</dbReference>
<reference evidence="3 6" key="2">
    <citation type="submission" date="2022-05" db="EMBL/GenBank/DDBJ databases">
        <title>Genome Sequencing of Bee-Associated Microbes.</title>
        <authorList>
            <person name="Dunlap C."/>
        </authorList>
    </citation>
    <scope>NUCLEOTIDE SEQUENCE [LARGE SCALE GENOMIC DNA]</scope>
    <source>
        <strain evidence="3 6">NRRL B-14613</strain>
    </source>
</reference>
<dbReference type="PANTHER" id="PTHR43798:SF31">
    <property type="entry name" value="AB HYDROLASE SUPERFAMILY PROTEIN YCLE"/>
    <property type="match status" value="1"/>
</dbReference>
<name>A0AAP9DWZ8_PANTH</name>
<reference evidence="4 5" key="1">
    <citation type="submission" date="2019-07" db="EMBL/GenBank/DDBJ databases">
        <title>Paenibacillus thiaminolyticus NRRL B-4156.</title>
        <authorList>
            <person name="Hehnly C."/>
            <person name="Zhang L."/>
        </authorList>
    </citation>
    <scope>NUCLEOTIDE SEQUENCE [LARGE SCALE GENOMIC DNA]</scope>
    <source>
        <strain evidence="4 5">NRRL B-4156</strain>
    </source>
</reference>
<dbReference type="Proteomes" id="UP000315377">
    <property type="component" value="Chromosome"/>
</dbReference>
<dbReference type="InterPro" id="IPR029058">
    <property type="entry name" value="AB_hydrolase_fold"/>
</dbReference>
<accession>A0AAP9DWZ8</accession>
<proteinExistence type="predicted"/>
<dbReference type="PRINTS" id="PR00412">
    <property type="entry name" value="EPOXHYDRLASE"/>
</dbReference>
<evidence type="ECO:0000256" key="1">
    <source>
        <dbReference type="ARBA" id="ARBA00022801"/>
    </source>
</evidence>
<dbReference type="GO" id="GO:0016787">
    <property type="term" value="F:hydrolase activity"/>
    <property type="evidence" value="ECO:0007669"/>
    <property type="project" value="UniProtKB-KW"/>
</dbReference>
<evidence type="ECO:0000313" key="5">
    <source>
        <dbReference type="Proteomes" id="UP000315377"/>
    </source>
</evidence>
<evidence type="ECO:0000259" key="2">
    <source>
        <dbReference type="Pfam" id="PF00561"/>
    </source>
</evidence>
<dbReference type="EMBL" id="JAMDMM010000044">
    <property type="protein sequence ID" value="MCY9609930.1"/>
    <property type="molecule type" value="Genomic_DNA"/>
</dbReference>
<feature type="domain" description="AB hydrolase-1" evidence="2">
    <location>
        <begin position="21"/>
        <end position="246"/>
    </location>
</feature>
<dbReference type="GeneID" id="76998767"/>
<dbReference type="PANTHER" id="PTHR43798">
    <property type="entry name" value="MONOACYLGLYCEROL LIPASE"/>
    <property type="match status" value="1"/>
</dbReference>
<dbReference type="Proteomes" id="UP001209276">
    <property type="component" value="Unassembled WGS sequence"/>
</dbReference>
<keyword evidence="6" id="KW-1185">Reference proteome</keyword>
<dbReference type="SUPFAM" id="SSF53474">
    <property type="entry name" value="alpha/beta-Hydrolases"/>
    <property type="match status" value="1"/>
</dbReference>
<dbReference type="InterPro" id="IPR000073">
    <property type="entry name" value="AB_hydrolase_1"/>
</dbReference>